<keyword evidence="1" id="KW-0812">Transmembrane</keyword>
<dbReference type="EMBL" id="JADNYJ010000056">
    <property type="protein sequence ID" value="KAF8898065.1"/>
    <property type="molecule type" value="Genomic_DNA"/>
</dbReference>
<evidence type="ECO:0000256" key="1">
    <source>
        <dbReference type="SAM" id="Phobius"/>
    </source>
</evidence>
<dbReference type="Proteomes" id="UP000724874">
    <property type="component" value="Unassembled WGS sequence"/>
</dbReference>
<feature type="transmembrane region" description="Helical" evidence="1">
    <location>
        <begin position="36"/>
        <end position="56"/>
    </location>
</feature>
<organism evidence="2 3">
    <name type="scientific">Gymnopilus junonius</name>
    <name type="common">Spectacular rustgill mushroom</name>
    <name type="synonym">Gymnopilus spectabilis subsp. junonius</name>
    <dbReference type="NCBI Taxonomy" id="109634"/>
    <lineage>
        <taxon>Eukaryota</taxon>
        <taxon>Fungi</taxon>
        <taxon>Dikarya</taxon>
        <taxon>Basidiomycota</taxon>
        <taxon>Agaricomycotina</taxon>
        <taxon>Agaricomycetes</taxon>
        <taxon>Agaricomycetidae</taxon>
        <taxon>Agaricales</taxon>
        <taxon>Agaricineae</taxon>
        <taxon>Hymenogastraceae</taxon>
        <taxon>Gymnopilus</taxon>
    </lineage>
</organism>
<reference evidence="2" key="1">
    <citation type="submission" date="2020-11" db="EMBL/GenBank/DDBJ databases">
        <authorList>
            <consortium name="DOE Joint Genome Institute"/>
            <person name="Ahrendt S."/>
            <person name="Riley R."/>
            <person name="Andreopoulos W."/>
            <person name="LaButti K."/>
            <person name="Pangilinan J."/>
            <person name="Ruiz-duenas F.J."/>
            <person name="Barrasa J.M."/>
            <person name="Sanchez-Garcia M."/>
            <person name="Camarero S."/>
            <person name="Miyauchi S."/>
            <person name="Serrano A."/>
            <person name="Linde D."/>
            <person name="Babiker R."/>
            <person name="Drula E."/>
            <person name="Ayuso-Fernandez I."/>
            <person name="Pacheco R."/>
            <person name="Padilla G."/>
            <person name="Ferreira P."/>
            <person name="Barriuso J."/>
            <person name="Kellner H."/>
            <person name="Castanera R."/>
            <person name="Alfaro M."/>
            <person name="Ramirez L."/>
            <person name="Pisabarro A.G."/>
            <person name="Kuo A."/>
            <person name="Tritt A."/>
            <person name="Lipzen A."/>
            <person name="He G."/>
            <person name="Yan M."/>
            <person name="Ng V."/>
            <person name="Cullen D."/>
            <person name="Martin F."/>
            <person name="Rosso M.-N."/>
            <person name="Henrissat B."/>
            <person name="Hibbett D."/>
            <person name="Martinez A.T."/>
            <person name="Grigoriev I.V."/>
        </authorList>
    </citation>
    <scope>NUCLEOTIDE SEQUENCE</scope>
    <source>
        <strain evidence="2">AH 44721</strain>
    </source>
</reference>
<keyword evidence="1" id="KW-1133">Transmembrane helix</keyword>
<keyword evidence="1" id="KW-0472">Membrane</keyword>
<dbReference type="AlphaFoldDB" id="A0A9P5TN19"/>
<evidence type="ECO:0000313" key="3">
    <source>
        <dbReference type="Proteomes" id="UP000724874"/>
    </source>
</evidence>
<name>A0A9P5TN19_GYMJU</name>
<accession>A0A9P5TN19</accession>
<protein>
    <submittedName>
        <fullName evidence="2">Uncharacterized protein</fullName>
    </submittedName>
</protein>
<keyword evidence="3" id="KW-1185">Reference proteome</keyword>
<evidence type="ECO:0000313" key="2">
    <source>
        <dbReference type="EMBL" id="KAF8898065.1"/>
    </source>
</evidence>
<gene>
    <name evidence="2" type="ORF">CPB84DRAFT_1781311</name>
</gene>
<comment type="caution">
    <text evidence="2">The sequence shown here is derived from an EMBL/GenBank/DDBJ whole genome shotgun (WGS) entry which is preliminary data.</text>
</comment>
<sequence length="71" mass="8150">MHAFDVLLRSSISLCYLLAIFSSAVRSTPPRWCVHIPLECSLLLYVNWTGNIILWGKIRMCMISVMKLSSY</sequence>
<proteinExistence type="predicted"/>